<feature type="non-terminal residue" evidence="2">
    <location>
        <position position="1"/>
    </location>
</feature>
<feature type="region of interest" description="Disordered" evidence="1">
    <location>
        <begin position="1"/>
        <end position="20"/>
    </location>
</feature>
<dbReference type="AlphaFoldDB" id="A0A381L9H7"/>
<organism evidence="2">
    <name type="scientific">Blumeria graminis f. sp. tritici 96224</name>
    <dbReference type="NCBI Taxonomy" id="1268274"/>
    <lineage>
        <taxon>Eukaryota</taxon>
        <taxon>Fungi</taxon>
        <taxon>Dikarya</taxon>
        <taxon>Ascomycota</taxon>
        <taxon>Pezizomycotina</taxon>
        <taxon>Leotiomycetes</taxon>
        <taxon>Erysiphales</taxon>
        <taxon>Erysiphaceae</taxon>
        <taxon>Blumeria</taxon>
    </lineage>
</organism>
<reference evidence="2" key="1">
    <citation type="submission" date="2018-07" db="EMBL/GenBank/DDBJ databases">
        <authorList>
            <person name="Quirk P.G."/>
            <person name="Krulwich T.A."/>
        </authorList>
    </citation>
    <scope>NUCLEOTIDE SEQUENCE</scope>
    <source>
        <strain evidence="2">96224</strain>
    </source>
</reference>
<accession>A0A381L9H7</accession>
<gene>
    <name evidence="2" type="ORF">BGT96224V2_LOCUS3700</name>
</gene>
<proteinExistence type="predicted"/>
<dbReference type="EMBL" id="UIGY01000084">
    <property type="protein sequence ID" value="SUZ10535.1"/>
    <property type="molecule type" value="Genomic_DNA"/>
</dbReference>
<evidence type="ECO:0000256" key="1">
    <source>
        <dbReference type="SAM" id="MobiDB-lite"/>
    </source>
</evidence>
<evidence type="ECO:0000313" key="2">
    <source>
        <dbReference type="EMBL" id="SUZ10535.1"/>
    </source>
</evidence>
<sequence>RGHYFLNNKFNSNKTGGHRRPFHEEQIRNRISLNSMPISFEKLLGILGTD</sequence>
<name>A0A381L9H7_BLUGR</name>
<protein>
    <submittedName>
        <fullName evidence="2">Bgt-20682</fullName>
    </submittedName>
</protein>